<evidence type="ECO:0000259" key="3">
    <source>
        <dbReference type="Pfam" id="PF16043"/>
    </source>
</evidence>
<feature type="region of interest" description="Disordered" evidence="2">
    <location>
        <begin position="275"/>
        <end position="306"/>
    </location>
</feature>
<name>A0A9Q1C2V3_HOLLE</name>
<reference evidence="4" key="1">
    <citation type="submission" date="2021-10" db="EMBL/GenBank/DDBJ databases">
        <title>Tropical sea cucumber genome reveals ecological adaptation and Cuvierian tubules defense mechanism.</title>
        <authorList>
            <person name="Chen T."/>
        </authorList>
    </citation>
    <scope>NUCLEOTIDE SEQUENCE</scope>
    <source>
        <strain evidence="4">Nanhai2018</strain>
        <tissue evidence="4">Muscle</tissue>
    </source>
</reference>
<comment type="caution">
    <text evidence="4">The sequence shown here is derived from an EMBL/GenBank/DDBJ whole genome shotgun (WGS) entry which is preliminary data.</text>
</comment>
<evidence type="ECO:0000256" key="2">
    <source>
        <dbReference type="SAM" id="MobiDB-lite"/>
    </source>
</evidence>
<evidence type="ECO:0000256" key="1">
    <source>
        <dbReference type="SAM" id="Coils"/>
    </source>
</evidence>
<dbReference type="AlphaFoldDB" id="A0A9Q1C2V3"/>
<feature type="compositionally biased region" description="Low complexity" evidence="2">
    <location>
        <begin position="918"/>
        <end position="928"/>
    </location>
</feature>
<dbReference type="PANTHER" id="PTHR47080:SF2">
    <property type="entry name" value="GLUTAMINE-RICH PROTEIN 2"/>
    <property type="match status" value="1"/>
</dbReference>
<dbReference type="EMBL" id="JAIZAY010000008">
    <property type="protein sequence ID" value="KAJ8037592.1"/>
    <property type="molecule type" value="Genomic_DNA"/>
</dbReference>
<feature type="region of interest" description="Disordered" evidence="2">
    <location>
        <begin position="889"/>
        <end position="1006"/>
    </location>
</feature>
<keyword evidence="1" id="KW-0175">Coiled coil</keyword>
<protein>
    <submittedName>
        <fullName evidence="4">Glutamine-rich protein 2</fullName>
    </submittedName>
</protein>
<dbReference type="InterPro" id="IPR032013">
    <property type="entry name" value="DUF4795"/>
</dbReference>
<feature type="region of interest" description="Disordered" evidence="2">
    <location>
        <begin position="505"/>
        <end position="527"/>
    </location>
</feature>
<dbReference type="Proteomes" id="UP001152320">
    <property type="component" value="Chromosome 8"/>
</dbReference>
<feature type="compositionally biased region" description="Polar residues" evidence="2">
    <location>
        <begin position="996"/>
        <end position="1006"/>
    </location>
</feature>
<feature type="compositionally biased region" description="Low complexity" evidence="2">
    <location>
        <begin position="293"/>
        <end position="305"/>
    </location>
</feature>
<feature type="coiled-coil region" evidence="1">
    <location>
        <begin position="315"/>
        <end position="389"/>
    </location>
</feature>
<dbReference type="Gene3D" id="1.10.287.1490">
    <property type="match status" value="1"/>
</dbReference>
<feature type="compositionally biased region" description="Low complexity" evidence="2">
    <location>
        <begin position="894"/>
        <end position="905"/>
    </location>
</feature>
<feature type="coiled-coil region" evidence="1">
    <location>
        <begin position="147"/>
        <end position="202"/>
    </location>
</feature>
<proteinExistence type="predicted"/>
<dbReference type="PANTHER" id="PTHR47080">
    <property type="entry name" value="CHROMOSOME 16 OPEN READING FRAME 96"/>
    <property type="match status" value="1"/>
</dbReference>
<dbReference type="Pfam" id="PF16043">
    <property type="entry name" value="DUF4795"/>
    <property type="match status" value="1"/>
</dbReference>
<accession>A0A9Q1C2V3</accession>
<sequence>MTVGGELSLHELVDLSLGTPEVVNYRGLRTLLLTIVDTLKLGDVKAQLKESEKDEILAGKDADSSGQLSRVGSHTGSNEMVLLEKKVSQLETKLDSLNQLPSNENLMDRVKSSESTPSPVSEMWQLMQVQKKAQSNEEGVSKLMSMVEHLMGEFHDLKNDVDGMKQQMEKFKNEISNLQQQMNELNQNNSSLMDRLKKLESSTANQDKINDLQKFMNDLNNQLSSLPPIELLVTWPAMEDALKGVYREPAPLTHTLMQTAPMTDTSKIQTMPTNHAYSQTKTPSPPPSRPGTAQSSRSSASAHPSQEIQKILKNIGELNGKHNLLEDRVNGLEELISKKADIADIERMMNENAIPEDLANMLAELKEGLEQLRDNREKLNKLQALLDANTNSSSASQNDLAKLKDYIDENLRQIYKQMERLSRGSREILEAMPDSLQSDLESQVQQDLSSLTRQVSGNFSSQLSEMSGRIGSLENLLDSKLNQLGKKLQKIKNFLLEDFKMNKRGGAPPAVEEADEDRNSPSPAINDSDVISGIRSKLLDLQAEVDKLNQTCIHMVDEHNAKQKHIDALYTFVDRLQENKADKEHVTMEIDVKADKRALENKISRNQFEGTVEEISRNLNSVMEKLSGHQSAWQQAVGEIKVDVENKLDRMELDPLKAYLDKRIKSVSAKVVRKEPDTGEDAAGFRKQLVQKYHCISCDRPLDMTPQAPLASLPESKGLPGTRSGRPYTTFELEQIRAAQKRCHPGKNINHYERALFEQEAARQRKQDIVAYLVHFEKAKKDLPLVRNCMSVGLPCLPVNRSLTVSNQYQDVPDYFVANRSCGGSHTLTYPHRRVTRITHLSNIVQAEDISQSLVNGKIETDVVGQDGHIYKARISPTQLDHLPTLAHPKSARARSALSSSRSKSQGGPPNTHEEPRSSLSPRPMSSRHPSRPHSSRPTSARPQSGRHSRSPPNATQAAGDGIIPSQAVVPEDQRSPSVITPPPSAIDEIAIDVPGNTQETVQTPS</sequence>
<organism evidence="4 5">
    <name type="scientific">Holothuria leucospilota</name>
    <name type="common">Black long sea cucumber</name>
    <name type="synonym">Mertensiothuria leucospilota</name>
    <dbReference type="NCBI Taxonomy" id="206669"/>
    <lineage>
        <taxon>Eukaryota</taxon>
        <taxon>Metazoa</taxon>
        <taxon>Echinodermata</taxon>
        <taxon>Eleutherozoa</taxon>
        <taxon>Echinozoa</taxon>
        <taxon>Holothuroidea</taxon>
        <taxon>Aspidochirotacea</taxon>
        <taxon>Aspidochirotida</taxon>
        <taxon>Holothuriidae</taxon>
        <taxon>Holothuria</taxon>
    </lineage>
</organism>
<feature type="domain" description="DUF4795" evidence="3">
    <location>
        <begin position="527"/>
        <end position="728"/>
    </location>
</feature>
<evidence type="ECO:0000313" key="4">
    <source>
        <dbReference type="EMBL" id="KAJ8037592.1"/>
    </source>
</evidence>
<dbReference type="OrthoDB" id="5981048at2759"/>
<keyword evidence="5" id="KW-1185">Reference proteome</keyword>
<gene>
    <name evidence="4" type="ORF">HOLleu_18441</name>
</gene>
<evidence type="ECO:0000313" key="5">
    <source>
        <dbReference type="Proteomes" id="UP001152320"/>
    </source>
</evidence>